<comment type="caution">
    <text evidence="2">The sequence shown here is derived from an EMBL/GenBank/DDBJ whole genome shotgun (WGS) entry which is preliminary data.</text>
</comment>
<organism evidence="2 3">
    <name type="scientific">Dryococelus australis</name>
    <dbReference type="NCBI Taxonomy" id="614101"/>
    <lineage>
        <taxon>Eukaryota</taxon>
        <taxon>Metazoa</taxon>
        <taxon>Ecdysozoa</taxon>
        <taxon>Arthropoda</taxon>
        <taxon>Hexapoda</taxon>
        <taxon>Insecta</taxon>
        <taxon>Pterygota</taxon>
        <taxon>Neoptera</taxon>
        <taxon>Polyneoptera</taxon>
        <taxon>Phasmatodea</taxon>
        <taxon>Verophasmatodea</taxon>
        <taxon>Anareolatae</taxon>
        <taxon>Phasmatidae</taxon>
        <taxon>Eurycanthinae</taxon>
        <taxon>Dryococelus</taxon>
    </lineage>
</organism>
<accession>A0ABQ9I048</accession>
<evidence type="ECO:0000313" key="2">
    <source>
        <dbReference type="EMBL" id="KAJ8890026.1"/>
    </source>
</evidence>
<sequence>MKNATQVRTGESTMRQGEQRTLSFHSDGPWRWRREERLDPYDVTSTLGNDWPPAVMAEKVDANEGRLPDPQFMSSSVIRPNLDPTPRWTHLARHTTCQLVSCQGPLTTPAGGGGAERHDTE</sequence>
<keyword evidence="3" id="KW-1185">Reference proteome</keyword>
<feature type="region of interest" description="Disordered" evidence="1">
    <location>
        <begin position="1"/>
        <end position="26"/>
    </location>
</feature>
<gene>
    <name evidence="2" type="ORF">PR048_009532</name>
</gene>
<feature type="region of interest" description="Disordered" evidence="1">
    <location>
        <begin position="102"/>
        <end position="121"/>
    </location>
</feature>
<name>A0ABQ9I048_9NEOP</name>
<protein>
    <submittedName>
        <fullName evidence="2">Uncharacterized protein</fullName>
    </submittedName>
</protein>
<proteinExistence type="predicted"/>
<dbReference type="Proteomes" id="UP001159363">
    <property type="component" value="Chromosome 3"/>
</dbReference>
<reference evidence="2 3" key="1">
    <citation type="submission" date="2023-02" db="EMBL/GenBank/DDBJ databases">
        <title>LHISI_Scaffold_Assembly.</title>
        <authorList>
            <person name="Stuart O.P."/>
            <person name="Cleave R."/>
            <person name="Magrath M.J.L."/>
            <person name="Mikheyev A.S."/>
        </authorList>
    </citation>
    <scope>NUCLEOTIDE SEQUENCE [LARGE SCALE GENOMIC DNA]</scope>
    <source>
        <strain evidence="2">Daus_M_001</strain>
        <tissue evidence="2">Leg muscle</tissue>
    </source>
</reference>
<evidence type="ECO:0000256" key="1">
    <source>
        <dbReference type="SAM" id="MobiDB-lite"/>
    </source>
</evidence>
<evidence type="ECO:0000313" key="3">
    <source>
        <dbReference type="Proteomes" id="UP001159363"/>
    </source>
</evidence>
<feature type="compositionally biased region" description="Polar residues" evidence="1">
    <location>
        <begin position="1"/>
        <end position="24"/>
    </location>
</feature>
<dbReference type="EMBL" id="JARBHB010000003">
    <property type="protein sequence ID" value="KAJ8890026.1"/>
    <property type="molecule type" value="Genomic_DNA"/>
</dbReference>